<dbReference type="Gene3D" id="1.20.5.1030">
    <property type="entry name" value="Preprotein translocase secy subunit"/>
    <property type="match status" value="1"/>
</dbReference>
<organism evidence="10 11">
    <name type="scientific">candidate division WWE3 bacterium CG08_land_8_20_14_0_20_41_15</name>
    <dbReference type="NCBI Taxonomy" id="1975086"/>
    <lineage>
        <taxon>Bacteria</taxon>
        <taxon>Katanobacteria</taxon>
    </lineage>
</organism>
<evidence type="ECO:0000313" key="11">
    <source>
        <dbReference type="Proteomes" id="UP000231098"/>
    </source>
</evidence>
<evidence type="ECO:0000256" key="8">
    <source>
        <dbReference type="ARBA" id="ARBA00023136"/>
    </source>
</evidence>
<keyword evidence="4 9" id="KW-0812">Transmembrane</keyword>
<dbReference type="HAMAP" id="MF_00422">
    <property type="entry name" value="SecE"/>
    <property type="match status" value="1"/>
</dbReference>
<evidence type="ECO:0000256" key="3">
    <source>
        <dbReference type="ARBA" id="ARBA00022475"/>
    </source>
</evidence>
<evidence type="ECO:0000256" key="7">
    <source>
        <dbReference type="ARBA" id="ARBA00023010"/>
    </source>
</evidence>
<dbReference type="NCBIfam" id="TIGR00964">
    <property type="entry name" value="secE_bact"/>
    <property type="match status" value="1"/>
</dbReference>
<feature type="non-terminal residue" evidence="10">
    <location>
        <position position="1"/>
    </location>
</feature>
<dbReference type="PANTHER" id="PTHR33910:SF1">
    <property type="entry name" value="PROTEIN TRANSLOCASE SUBUNIT SECE"/>
    <property type="match status" value="1"/>
</dbReference>
<proteinExistence type="inferred from homology"/>
<name>A0A2H0X8R1_UNCKA</name>
<keyword evidence="3" id="KW-1003">Cell membrane</keyword>
<dbReference type="GO" id="GO:0008320">
    <property type="term" value="F:protein transmembrane transporter activity"/>
    <property type="evidence" value="ECO:0007669"/>
    <property type="project" value="InterPro"/>
</dbReference>
<keyword evidence="7" id="KW-0811">Translocation</keyword>
<reference evidence="11" key="1">
    <citation type="submission" date="2017-09" db="EMBL/GenBank/DDBJ databases">
        <title>Depth-based differentiation of microbial function through sediment-hosted aquifers and enrichment of novel symbionts in the deep terrestrial subsurface.</title>
        <authorList>
            <person name="Probst A.J."/>
            <person name="Ladd B."/>
            <person name="Jarett J.K."/>
            <person name="Geller-Mcgrath D.E."/>
            <person name="Sieber C.M.K."/>
            <person name="Emerson J.B."/>
            <person name="Anantharaman K."/>
            <person name="Thomas B.C."/>
            <person name="Malmstrom R."/>
            <person name="Stieglmeier M."/>
            <person name="Klingl A."/>
            <person name="Woyke T."/>
            <person name="Ryan C.M."/>
            <person name="Banfield J.F."/>
        </authorList>
    </citation>
    <scope>NUCLEOTIDE SEQUENCE [LARGE SCALE GENOMIC DNA]</scope>
</reference>
<dbReference type="InterPro" id="IPR001901">
    <property type="entry name" value="Translocase_SecE/Sec61-g"/>
</dbReference>
<dbReference type="GO" id="GO:0006886">
    <property type="term" value="P:intracellular protein transport"/>
    <property type="evidence" value="ECO:0007669"/>
    <property type="project" value="InterPro"/>
</dbReference>
<keyword evidence="5" id="KW-0653">Protein transport</keyword>
<feature type="transmembrane region" description="Helical" evidence="9">
    <location>
        <begin position="26"/>
        <end position="47"/>
    </location>
</feature>
<dbReference type="Proteomes" id="UP000231098">
    <property type="component" value="Unassembled WGS sequence"/>
</dbReference>
<dbReference type="GO" id="GO:0005886">
    <property type="term" value="C:plasma membrane"/>
    <property type="evidence" value="ECO:0007669"/>
    <property type="project" value="TreeGrafter"/>
</dbReference>
<evidence type="ECO:0000256" key="9">
    <source>
        <dbReference type="SAM" id="Phobius"/>
    </source>
</evidence>
<evidence type="ECO:0000313" key="10">
    <source>
        <dbReference type="EMBL" id="PIS21294.1"/>
    </source>
</evidence>
<protein>
    <submittedName>
        <fullName evidence="10">Preprotein translocase subunit SecE</fullName>
    </submittedName>
</protein>
<keyword evidence="2" id="KW-0813">Transport</keyword>
<sequence>MKRLVDFMNEVKVELRKVSWPTRKQAVKYTGMVILVSFALGIFIGLIDYGLTRALTYIIK</sequence>
<evidence type="ECO:0000256" key="5">
    <source>
        <dbReference type="ARBA" id="ARBA00022927"/>
    </source>
</evidence>
<dbReference type="GO" id="GO:0043952">
    <property type="term" value="P:protein transport by the Sec complex"/>
    <property type="evidence" value="ECO:0007669"/>
    <property type="project" value="TreeGrafter"/>
</dbReference>
<evidence type="ECO:0000256" key="1">
    <source>
        <dbReference type="ARBA" id="ARBA00004370"/>
    </source>
</evidence>
<comment type="subcellular location">
    <subcellularLocation>
        <location evidence="1">Membrane</location>
    </subcellularLocation>
</comment>
<dbReference type="GO" id="GO:0009306">
    <property type="term" value="P:protein secretion"/>
    <property type="evidence" value="ECO:0007669"/>
    <property type="project" value="InterPro"/>
</dbReference>
<dbReference type="PROSITE" id="PS01067">
    <property type="entry name" value="SECE_SEC61G"/>
    <property type="match status" value="1"/>
</dbReference>
<keyword evidence="6 9" id="KW-1133">Transmembrane helix</keyword>
<evidence type="ECO:0000256" key="6">
    <source>
        <dbReference type="ARBA" id="ARBA00022989"/>
    </source>
</evidence>
<dbReference type="GO" id="GO:0006605">
    <property type="term" value="P:protein targeting"/>
    <property type="evidence" value="ECO:0007669"/>
    <property type="project" value="InterPro"/>
</dbReference>
<dbReference type="EMBL" id="PEYV01000058">
    <property type="protein sequence ID" value="PIS21294.1"/>
    <property type="molecule type" value="Genomic_DNA"/>
</dbReference>
<dbReference type="InterPro" id="IPR038379">
    <property type="entry name" value="SecE_sf"/>
</dbReference>
<comment type="caution">
    <text evidence="10">The sequence shown here is derived from an EMBL/GenBank/DDBJ whole genome shotgun (WGS) entry which is preliminary data.</text>
</comment>
<evidence type="ECO:0000256" key="4">
    <source>
        <dbReference type="ARBA" id="ARBA00022692"/>
    </source>
</evidence>
<accession>A0A2H0X8R1</accession>
<dbReference type="PANTHER" id="PTHR33910">
    <property type="entry name" value="PROTEIN TRANSLOCASE SUBUNIT SECE"/>
    <property type="match status" value="1"/>
</dbReference>
<evidence type="ECO:0000256" key="2">
    <source>
        <dbReference type="ARBA" id="ARBA00022448"/>
    </source>
</evidence>
<dbReference type="AlphaFoldDB" id="A0A2H0X8R1"/>
<keyword evidence="8 9" id="KW-0472">Membrane</keyword>
<gene>
    <name evidence="10" type="primary">secE</name>
    <name evidence="10" type="ORF">COT51_03390</name>
</gene>
<dbReference type="Pfam" id="PF00584">
    <property type="entry name" value="SecE"/>
    <property type="match status" value="1"/>
</dbReference>
<dbReference type="InterPro" id="IPR005807">
    <property type="entry name" value="SecE_bac"/>
</dbReference>